<sequence>MKRNPLLLAFAIFYVLLAFLTWSQDVTRTPDGRTVLTFWHTYGDEETAALKEIIADWEKLPANARWTIRPIRLPFDGHKPKIRTALTVGLGPDMARVDWSFVCELARKNACVDLGPLGFDKIKDQYVPGPLQTNFIDGKYQGFPEQTNCVALFYNKAMFREAGLDPEKPPKTWEEFIEMGKKLTDAQKGIYAFGMDNTVWWTLPFFNTFGARLISEDGKKCLLDSPQAIAALELKASLFATHKIEAGAWRAGGTPPEQGFQNQKYAMIFTGPWNLPRFANSKLEFGVGLIPAGPAGTSSNVGGNNAVIFRAGKHHQACFDFLAYFTSAEVQAKWCQRLNQIPVNLRAYDLLKIDDPHLKVFLEQMKTTVGNPVVTSFEMLENVVNPEMEAILTGQKTAADAMRDAVRKVETKVLTL</sequence>
<comment type="caution">
    <text evidence="4">The sequence shown here is derived from an EMBL/GenBank/DDBJ whole genome shotgun (WGS) entry which is preliminary data.</text>
</comment>
<dbReference type="EMBL" id="QOQW01000018">
    <property type="protein sequence ID" value="RCK78874.1"/>
    <property type="molecule type" value="Genomic_DNA"/>
</dbReference>
<dbReference type="PANTHER" id="PTHR30061:SF50">
    <property type="entry name" value="MALTOSE_MALTODEXTRIN-BINDING PERIPLASMIC PROTEIN"/>
    <property type="match status" value="1"/>
</dbReference>
<accession>A0A367ZL93</accession>
<proteinExistence type="inferred from homology"/>
<protein>
    <submittedName>
        <fullName evidence="4">Carbohydrate ABC transporter, substrate-binding protein</fullName>
    </submittedName>
</protein>
<dbReference type="Gene3D" id="3.40.190.10">
    <property type="entry name" value="Periplasmic binding protein-like II"/>
    <property type="match status" value="1"/>
</dbReference>
<dbReference type="GO" id="GO:0015768">
    <property type="term" value="P:maltose transport"/>
    <property type="evidence" value="ECO:0007669"/>
    <property type="project" value="TreeGrafter"/>
</dbReference>
<keyword evidence="3" id="KW-0732">Signal</keyword>
<evidence type="ECO:0000256" key="2">
    <source>
        <dbReference type="ARBA" id="ARBA00022448"/>
    </source>
</evidence>
<dbReference type="GO" id="GO:0042956">
    <property type="term" value="P:maltodextrin transmembrane transport"/>
    <property type="evidence" value="ECO:0007669"/>
    <property type="project" value="TreeGrafter"/>
</dbReference>
<dbReference type="AlphaFoldDB" id="A0A367ZL93"/>
<organism evidence="4 5">
    <name type="scientific">Candidatus Ozemobacter sibiricus</name>
    <dbReference type="NCBI Taxonomy" id="2268124"/>
    <lineage>
        <taxon>Bacteria</taxon>
        <taxon>Candidatus Ozemobacteria</taxon>
        <taxon>Candidatus Ozemobacterales</taxon>
        <taxon>Candidatus Ozemobacteraceae</taxon>
        <taxon>Candidatus Ozemobacter</taxon>
    </lineage>
</organism>
<dbReference type="SUPFAM" id="SSF53850">
    <property type="entry name" value="Periplasmic binding protein-like II"/>
    <property type="match status" value="1"/>
</dbReference>
<dbReference type="Pfam" id="PF01547">
    <property type="entry name" value="SBP_bac_1"/>
    <property type="match status" value="1"/>
</dbReference>
<reference evidence="4 5" key="1">
    <citation type="submission" date="2018-05" db="EMBL/GenBank/DDBJ databases">
        <title>A metagenomic window into the 2 km-deep terrestrial subsurface aquifer revealed taxonomically and functionally diverse microbial community comprising novel uncultured bacterial lineages.</title>
        <authorList>
            <person name="Kadnikov V.V."/>
            <person name="Mardanov A.V."/>
            <person name="Beletsky A.V."/>
            <person name="Banks D."/>
            <person name="Pimenov N.V."/>
            <person name="Frank Y.A."/>
            <person name="Karnachuk O.V."/>
            <person name="Ravin N.V."/>
        </authorList>
    </citation>
    <scope>NUCLEOTIDE SEQUENCE [LARGE SCALE GENOMIC DNA]</scope>
    <source>
        <strain evidence="4">BY5</strain>
    </source>
</reference>
<evidence type="ECO:0000313" key="4">
    <source>
        <dbReference type="EMBL" id="RCK78874.1"/>
    </source>
</evidence>
<gene>
    <name evidence="4" type="ORF">OZSIB_1024</name>
</gene>
<dbReference type="Proteomes" id="UP000252355">
    <property type="component" value="Unassembled WGS sequence"/>
</dbReference>
<comment type="similarity">
    <text evidence="1">Belongs to the bacterial solute-binding protein 1 family.</text>
</comment>
<dbReference type="GO" id="GO:1901982">
    <property type="term" value="F:maltose binding"/>
    <property type="evidence" value="ECO:0007669"/>
    <property type="project" value="TreeGrafter"/>
</dbReference>
<dbReference type="PANTHER" id="PTHR30061">
    <property type="entry name" value="MALTOSE-BINDING PERIPLASMIC PROTEIN"/>
    <property type="match status" value="1"/>
</dbReference>
<dbReference type="CDD" id="cd14748">
    <property type="entry name" value="PBP2_UgpB"/>
    <property type="match status" value="1"/>
</dbReference>
<dbReference type="InterPro" id="IPR006059">
    <property type="entry name" value="SBP"/>
</dbReference>
<evidence type="ECO:0000256" key="1">
    <source>
        <dbReference type="ARBA" id="ARBA00008520"/>
    </source>
</evidence>
<evidence type="ECO:0000256" key="3">
    <source>
        <dbReference type="ARBA" id="ARBA00022729"/>
    </source>
</evidence>
<dbReference type="GO" id="GO:0055052">
    <property type="term" value="C:ATP-binding cassette (ABC) transporter complex, substrate-binding subunit-containing"/>
    <property type="evidence" value="ECO:0007669"/>
    <property type="project" value="TreeGrafter"/>
</dbReference>
<keyword evidence="2" id="KW-0813">Transport</keyword>
<evidence type="ECO:0000313" key="5">
    <source>
        <dbReference type="Proteomes" id="UP000252355"/>
    </source>
</evidence>
<name>A0A367ZL93_9BACT</name>